<feature type="transmembrane region" description="Helical" evidence="8">
    <location>
        <begin position="80"/>
        <end position="99"/>
    </location>
</feature>
<evidence type="ECO:0000313" key="10">
    <source>
        <dbReference type="Proteomes" id="UP001146120"/>
    </source>
</evidence>
<feature type="transmembrane region" description="Helical" evidence="8">
    <location>
        <begin position="12"/>
        <end position="32"/>
    </location>
</feature>
<comment type="subcellular location">
    <subcellularLocation>
        <location evidence="1">Endoplasmic reticulum membrane</location>
        <topology evidence="1">Multi-pass membrane protein</topology>
    </subcellularLocation>
</comment>
<accession>A0AAV2YLK4</accession>
<dbReference type="Proteomes" id="UP001146120">
    <property type="component" value="Unassembled WGS sequence"/>
</dbReference>
<organism evidence="9 10">
    <name type="scientific">Lagenidium giganteum</name>
    <dbReference type="NCBI Taxonomy" id="4803"/>
    <lineage>
        <taxon>Eukaryota</taxon>
        <taxon>Sar</taxon>
        <taxon>Stramenopiles</taxon>
        <taxon>Oomycota</taxon>
        <taxon>Peronosporomycetes</taxon>
        <taxon>Pythiales</taxon>
        <taxon>Pythiaceae</taxon>
    </lineage>
</organism>
<keyword evidence="7 8" id="KW-0472">Membrane</keyword>
<sequence>MGQRLLSDATLGLLVGIALFHVVTILFGAPVYHLVWRTFLLATLLASMTTVPAAMAFGTQQPLEWVDIVLTFRRGSSQETYVACTTIGAALGAYAGALPIPLDWDRPWQQWPLTCVYGCIGGHSFGLLLGAILIATSQRRLDGRKED</sequence>
<evidence type="ECO:0000256" key="7">
    <source>
        <dbReference type="ARBA" id="ARBA00023136"/>
    </source>
</evidence>
<dbReference type="Pfam" id="PF06699">
    <property type="entry name" value="PIG-F"/>
    <property type="match status" value="1"/>
</dbReference>
<dbReference type="GO" id="GO:0006506">
    <property type="term" value="P:GPI anchor biosynthetic process"/>
    <property type="evidence" value="ECO:0007669"/>
    <property type="project" value="UniProtKB-KW"/>
</dbReference>
<dbReference type="EMBL" id="DAKRPA010000234">
    <property type="protein sequence ID" value="DAZ94766.1"/>
    <property type="molecule type" value="Genomic_DNA"/>
</dbReference>
<evidence type="ECO:0000256" key="8">
    <source>
        <dbReference type="SAM" id="Phobius"/>
    </source>
</evidence>
<reference evidence="9" key="2">
    <citation type="journal article" date="2023" name="Microbiol Resour">
        <title>Decontamination and Annotation of the Draft Genome Sequence of the Oomycete Lagenidium giganteum ARSEF 373.</title>
        <authorList>
            <person name="Morgan W.R."/>
            <person name="Tartar A."/>
        </authorList>
    </citation>
    <scope>NUCLEOTIDE SEQUENCE</scope>
    <source>
        <strain evidence="9">ARSEF 373</strain>
    </source>
</reference>
<evidence type="ECO:0000313" key="9">
    <source>
        <dbReference type="EMBL" id="DAZ94766.1"/>
    </source>
</evidence>
<keyword evidence="6 8" id="KW-1133">Transmembrane helix</keyword>
<feature type="transmembrane region" description="Helical" evidence="8">
    <location>
        <begin position="38"/>
        <end position="59"/>
    </location>
</feature>
<evidence type="ECO:0000256" key="6">
    <source>
        <dbReference type="ARBA" id="ARBA00022989"/>
    </source>
</evidence>
<name>A0AAV2YLK4_9STRA</name>
<evidence type="ECO:0000256" key="3">
    <source>
        <dbReference type="ARBA" id="ARBA00022502"/>
    </source>
</evidence>
<keyword evidence="3" id="KW-0337">GPI-anchor biosynthesis</keyword>
<keyword evidence="4 8" id="KW-0812">Transmembrane</keyword>
<proteinExistence type="predicted"/>
<feature type="transmembrane region" description="Helical" evidence="8">
    <location>
        <begin position="111"/>
        <end position="135"/>
    </location>
</feature>
<evidence type="ECO:0000256" key="1">
    <source>
        <dbReference type="ARBA" id="ARBA00004477"/>
    </source>
</evidence>
<comment type="caution">
    <text evidence="9">The sequence shown here is derived from an EMBL/GenBank/DDBJ whole genome shotgun (WGS) entry which is preliminary data.</text>
</comment>
<dbReference type="InterPro" id="IPR009580">
    <property type="entry name" value="GPI_biosynthesis_protein_Pig-F"/>
</dbReference>
<keyword evidence="10" id="KW-1185">Reference proteome</keyword>
<keyword evidence="5" id="KW-0256">Endoplasmic reticulum</keyword>
<dbReference type="GO" id="GO:0005789">
    <property type="term" value="C:endoplasmic reticulum membrane"/>
    <property type="evidence" value="ECO:0007669"/>
    <property type="project" value="UniProtKB-SubCell"/>
</dbReference>
<comment type="pathway">
    <text evidence="2">Glycolipid biosynthesis; glycosylphosphatidylinositol-anchor biosynthesis.</text>
</comment>
<reference evidence="9" key="1">
    <citation type="submission" date="2022-11" db="EMBL/GenBank/DDBJ databases">
        <authorList>
            <person name="Morgan W.R."/>
            <person name="Tartar A."/>
        </authorList>
    </citation>
    <scope>NUCLEOTIDE SEQUENCE</scope>
    <source>
        <strain evidence="9">ARSEF 373</strain>
    </source>
</reference>
<gene>
    <name evidence="9" type="ORF">N0F65_011330</name>
</gene>
<protein>
    <submittedName>
        <fullName evidence="9">Uncharacterized protein</fullName>
    </submittedName>
</protein>
<evidence type="ECO:0000256" key="4">
    <source>
        <dbReference type="ARBA" id="ARBA00022692"/>
    </source>
</evidence>
<evidence type="ECO:0000256" key="2">
    <source>
        <dbReference type="ARBA" id="ARBA00004687"/>
    </source>
</evidence>
<evidence type="ECO:0000256" key="5">
    <source>
        <dbReference type="ARBA" id="ARBA00022824"/>
    </source>
</evidence>
<dbReference type="AlphaFoldDB" id="A0AAV2YLK4"/>